<dbReference type="InterPro" id="IPR014240">
    <property type="entry name" value="YteA"/>
</dbReference>
<evidence type="ECO:0000313" key="8">
    <source>
        <dbReference type="Proteomes" id="UP000297014"/>
    </source>
</evidence>
<evidence type="ECO:0000256" key="3">
    <source>
        <dbReference type="ARBA" id="ARBA00022833"/>
    </source>
</evidence>
<feature type="coiled-coil region" evidence="5">
    <location>
        <begin position="2"/>
        <end position="29"/>
    </location>
</feature>
<name>A0A4S4K012_ALKAL</name>
<proteinExistence type="predicted"/>
<dbReference type="InterPro" id="IPR000962">
    <property type="entry name" value="Znf_DskA_TraR"/>
</dbReference>
<dbReference type="InterPro" id="IPR037187">
    <property type="entry name" value="DnaK_N"/>
</dbReference>
<keyword evidence="2" id="KW-0863">Zinc-finger</keyword>
<dbReference type="PANTHER" id="PTHR33823">
    <property type="entry name" value="RNA POLYMERASE-BINDING TRANSCRIPTION FACTOR DKSA-RELATED"/>
    <property type="match status" value="1"/>
</dbReference>
<evidence type="ECO:0000259" key="6">
    <source>
        <dbReference type="Pfam" id="PF01258"/>
    </source>
</evidence>
<dbReference type="Gene3D" id="1.20.120.910">
    <property type="entry name" value="DksA, coiled-coil domain"/>
    <property type="match status" value="1"/>
</dbReference>
<dbReference type="GO" id="GO:0008270">
    <property type="term" value="F:zinc ion binding"/>
    <property type="evidence" value="ECO:0007669"/>
    <property type="project" value="UniProtKB-KW"/>
</dbReference>
<keyword evidence="1" id="KW-0479">Metal-binding</keyword>
<keyword evidence="3" id="KW-0862">Zinc</keyword>
<evidence type="ECO:0000256" key="5">
    <source>
        <dbReference type="SAM" id="Coils"/>
    </source>
</evidence>
<evidence type="ECO:0000313" key="7">
    <source>
        <dbReference type="EMBL" id="THG89249.1"/>
    </source>
</evidence>
<dbReference type="AlphaFoldDB" id="A0A4S4K012"/>
<organism evidence="7 8">
    <name type="scientific">Alkalihalobacillus alcalophilus ATCC 27647 = CGMCC 1.3604</name>
    <dbReference type="NCBI Taxonomy" id="1218173"/>
    <lineage>
        <taxon>Bacteria</taxon>
        <taxon>Bacillati</taxon>
        <taxon>Bacillota</taxon>
        <taxon>Bacilli</taxon>
        <taxon>Bacillales</taxon>
        <taxon>Bacillaceae</taxon>
        <taxon>Alkalihalobacillus</taxon>
    </lineage>
</organism>
<dbReference type="PROSITE" id="PS51128">
    <property type="entry name" value="ZF_DKSA_2"/>
    <property type="match status" value="1"/>
</dbReference>
<gene>
    <name evidence="7" type="ORF">AJ85_18835</name>
</gene>
<protein>
    <recommendedName>
        <fullName evidence="6">Zinc finger DksA/TraR C4-type domain-containing protein</fullName>
    </recommendedName>
</protein>
<dbReference type="SUPFAM" id="SSF109635">
    <property type="entry name" value="DnaK suppressor protein DksA, alpha-hairpin domain"/>
    <property type="match status" value="1"/>
</dbReference>
<evidence type="ECO:0000256" key="1">
    <source>
        <dbReference type="ARBA" id="ARBA00022723"/>
    </source>
</evidence>
<dbReference type="Pfam" id="PF01258">
    <property type="entry name" value="zf-dskA_traR"/>
    <property type="match status" value="1"/>
</dbReference>
<feature type="domain" description="Zinc finger DksA/TraR C4-type" evidence="6">
    <location>
        <begin position="86"/>
        <end position="110"/>
    </location>
</feature>
<dbReference type="EMBL" id="JALP01000251">
    <property type="protein sequence ID" value="THG89249.1"/>
    <property type="molecule type" value="Genomic_DNA"/>
</dbReference>
<comment type="caution">
    <text evidence="7">The sequence shown here is derived from an EMBL/GenBank/DDBJ whole genome shotgun (WGS) entry which is preliminary data.</text>
</comment>
<evidence type="ECO:0000256" key="4">
    <source>
        <dbReference type="PROSITE-ProRule" id="PRU00510"/>
    </source>
</evidence>
<dbReference type="RefSeq" id="WP_003320601.1">
    <property type="nucleotide sequence ID" value="NZ_ALPT02000022.1"/>
</dbReference>
<feature type="zinc finger region" description="dksA C4-type" evidence="4">
    <location>
        <begin position="91"/>
        <end position="115"/>
    </location>
</feature>
<sequence>MNSNFKQLHQQLLQQKEEFEQQLKHFKESELHNSESASTGELSQYDNHPADTATELYEREKDFALEEHAAERYHQVLDALERIKNGTYGICEKTGQEIPFERLQANPTAKIVVSATESHVQNYRPIEEEAHGRYERYNFDHNSKETEFDAEDAYQAVARFNDNSMTYEDASLDDDDESVGYVEEIEGFLSTGIDGYRGAENVQFQRNVHMDHYFDEYEN</sequence>
<reference evidence="7 8" key="1">
    <citation type="submission" date="2014-01" db="EMBL/GenBank/DDBJ databases">
        <title>Draft genome sequencing of Bacillus alcalophilus CGMCC 1.3604.</title>
        <authorList>
            <person name="Yang J."/>
            <person name="Diao L."/>
            <person name="Yang S."/>
        </authorList>
    </citation>
    <scope>NUCLEOTIDE SEQUENCE [LARGE SCALE GENOMIC DNA]</scope>
    <source>
        <strain evidence="7 8">CGMCC 1.3604</strain>
    </source>
</reference>
<dbReference type="NCBIfam" id="TIGR02890">
    <property type="entry name" value="bacill_yteA"/>
    <property type="match status" value="1"/>
</dbReference>
<dbReference type="SUPFAM" id="SSF57716">
    <property type="entry name" value="Glucocorticoid receptor-like (DNA-binding domain)"/>
    <property type="match status" value="1"/>
</dbReference>
<evidence type="ECO:0000256" key="2">
    <source>
        <dbReference type="ARBA" id="ARBA00022771"/>
    </source>
</evidence>
<dbReference type="PANTHER" id="PTHR33823:SF4">
    <property type="entry name" value="GENERAL STRESS PROTEIN 16O"/>
    <property type="match status" value="1"/>
</dbReference>
<dbReference type="Proteomes" id="UP000297014">
    <property type="component" value="Unassembled WGS sequence"/>
</dbReference>
<accession>A0A4S4K012</accession>
<keyword evidence="5" id="KW-0175">Coiled coil</keyword>